<feature type="compositionally biased region" description="Low complexity" evidence="1">
    <location>
        <begin position="14"/>
        <end position="33"/>
    </location>
</feature>
<dbReference type="AlphaFoldDB" id="M0BJ89"/>
<evidence type="ECO:0000313" key="5">
    <source>
        <dbReference type="Proteomes" id="UP000011591"/>
    </source>
</evidence>
<name>M0BJ89_9EURY</name>
<dbReference type="PANTHER" id="PTHR12526">
    <property type="entry name" value="GLYCOSYLTRANSFERASE"/>
    <property type="match status" value="1"/>
</dbReference>
<gene>
    <name evidence="4" type="ORF">C480_01505</name>
</gene>
<dbReference type="InterPro" id="IPR028098">
    <property type="entry name" value="Glyco_trans_4-like_N"/>
</dbReference>
<dbReference type="Gene3D" id="3.40.50.2000">
    <property type="entry name" value="Glycogen Phosphorylase B"/>
    <property type="match status" value="2"/>
</dbReference>
<feature type="compositionally biased region" description="Acidic residues" evidence="1">
    <location>
        <begin position="221"/>
        <end position="247"/>
    </location>
</feature>
<proteinExistence type="predicted"/>
<protein>
    <submittedName>
        <fullName evidence="4">Group 1 glycosyl transferase</fullName>
    </submittedName>
</protein>
<reference evidence="4 5" key="1">
    <citation type="journal article" date="2014" name="PLoS Genet.">
        <title>Phylogenetically driven sequencing of extremely halophilic archaea reveals strategies for static and dynamic osmo-response.</title>
        <authorList>
            <person name="Becker E.A."/>
            <person name="Seitzer P.M."/>
            <person name="Tritt A."/>
            <person name="Larsen D."/>
            <person name="Krusor M."/>
            <person name="Yao A.I."/>
            <person name="Wu D."/>
            <person name="Madern D."/>
            <person name="Eisen J.A."/>
            <person name="Darling A.E."/>
            <person name="Facciotti M.T."/>
        </authorList>
    </citation>
    <scope>NUCLEOTIDE SEQUENCE [LARGE SCALE GENOMIC DNA]</scope>
    <source>
        <strain evidence="4 5">DSM 13077</strain>
    </source>
</reference>
<accession>M0BJ89</accession>
<dbReference type="Pfam" id="PF13439">
    <property type="entry name" value="Glyco_transf_4"/>
    <property type="match status" value="1"/>
</dbReference>
<dbReference type="PATRIC" id="fig|1227491.4.peg.305"/>
<feature type="domain" description="Glycosyltransferase subfamily 4-like N-terminal" evidence="3">
    <location>
        <begin position="84"/>
        <end position="205"/>
    </location>
</feature>
<dbReference type="GO" id="GO:0016757">
    <property type="term" value="F:glycosyltransferase activity"/>
    <property type="evidence" value="ECO:0007669"/>
    <property type="project" value="InterPro"/>
</dbReference>
<evidence type="ECO:0000256" key="1">
    <source>
        <dbReference type="SAM" id="MobiDB-lite"/>
    </source>
</evidence>
<feature type="region of interest" description="Disordered" evidence="1">
    <location>
        <begin position="199"/>
        <end position="255"/>
    </location>
</feature>
<keyword evidence="5" id="KW-1185">Reference proteome</keyword>
<dbReference type="Proteomes" id="UP000011591">
    <property type="component" value="Unassembled WGS sequence"/>
</dbReference>
<comment type="caution">
    <text evidence="4">The sequence shown here is derived from an EMBL/GenBank/DDBJ whole genome shotgun (WGS) entry which is preliminary data.</text>
</comment>
<feature type="domain" description="Glycosyl transferase family 1" evidence="2">
    <location>
        <begin position="246"/>
        <end position="410"/>
    </location>
</feature>
<dbReference type="OrthoDB" id="131038at2157"/>
<evidence type="ECO:0000259" key="2">
    <source>
        <dbReference type="Pfam" id="PF00534"/>
    </source>
</evidence>
<sequence>MSRRAGGSAPQTVSGSSASANGADGASSAADAASGRELEREVAETRRVLVVTGLAHKNERHYGPLADAAGETTLVSLAPVEGVDAARNVAVPQVGPRLLRIALLFVLALYEGCRNDYDAVASISLFPYGCYALALKVVYGYPAHLGIIGIDLDHHAAQRYGPLVRWLFRRFDVVSVPGSDHADRLARCGVPSARIERLTNPIDADTYRPPTDRATGGDSVSDAETDADVDADTNTDTGTDTDTDADEKDQSNETTGETVDFLWVGRFSAEKDPHRFVAAAAELDATEREFSAVMVGDGPLYESVAADIRARELVDRIELAGWVDDPLAYYHRSETFVLTSERDALPLVLLEAMATELAPVVPRVGSIPDAVTDGENGLVVADREPETYAAAMARCLDEPDLRASLAANATAVRDEFSMAQAGADWRRIVAALETAAAT</sequence>
<feature type="region of interest" description="Disordered" evidence="1">
    <location>
        <begin position="1"/>
        <end position="37"/>
    </location>
</feature>
<keyword evidence="4" id="KW-0808">Transferase</keyword>
<evidence type="ECO:0000259" key="3">
    <source>
        <dbReference type="Pfam" id="PF13439"/>
    </source>
</evidence>
<organism evidence="4 5">
    <name type="scientific">Natrialba aegyptia DSM 13077</name>
    <dbReference type="NCBI Taxonomy" id="1227491"/>
    <lineage>
        <taxon>Archaea</taxon>
        <taxon>Methanobacteriati</taxon>
        <taxon>Methanobacteriota</taxon>
        <taxon>Stenosarchaea group</taxon>
        <taxon>Halobacteria</taxon>
        <taxon>Halobacteriales</taxon>
        <taxon>Natrialbaceae</taxon>
        <taxon>Natrialba</taxon>
    </lineage>
</organism>
<dbReference type="SUPFAM" id="SSF53756">
    <property type="entry name" value="UDP-Glycosyltransferase/glycogen phosphorylase"/>
    <property type="match status" value="1"/>
</dbReference>
<dbReference type="InterPro" id="IPR001296">
    <property type="entry name" value="Glyco_trans_1"/>
</dbReference>
<evidence type="ECO:0000313" key="4">
    <source>
        <dbReference type="EMBL" id="ELZ10373.1"/>
    </source>
</evidence>
<dbReference type="Pfam" id="PF00534">
    <property type="entry name" value="Glycos_transf_1"/>
    <property type="match status" value="1"/>
</dbReference>
<dbReference type="EMBL" id="AOIP01000008">
    <property type="protein sequence ID" value="ELZ10373.1"/>
    <property type="molecule type" value="Genomic_DNA"/>
</dbReference>
<dbReference type="RefSeq" id="WP_006663851.1">
    <property type="nucleotide sequence ID" value="NZ_AOIP01000008.1"/>
</dbReference>